<accession>A0A8S5TQW4</accession>
<protein>
    <submittedName>
        <fullName evidence="1">Uncharacterized protein</fullName>
    </submittedName>
</protein>
<dbReference type="InterPro" id="IPR008577">
    <property type="entry name" value="DUF859"/>
</dbReference>
<reference evidence="1" key="1">
    <citation type="journal article" date="2021" name="Proc. Natl. Acad. Sci. U.S.A.">
        <title>A Catalog of Tens of Thousands of Viruses from Human Metagenomes Reveals Hidden Associations with Chronic Diseases.</title>
        <authorList>
            <person name="Tisza M.J."/>
            <person name="Buck C.B."/>
        </authorList>
    </citation>
    <scope>NUCLEOTIDE SEQUENCE</scope>
    <source>
        <strain evidence="1">CtY1522</strain>
    </source>
</reference>
<evidence type="ECO:0000313" key="1">
    <source>
        <dbReference type="EMBL" id="DAF84571.1"/>
    </source>
</evidence>
<dbReference type="EMBL" id="BK015906">
    <property type="protein sequence ID" value="DAF84571.1"/>
    <property type="molecule type" value="Genomic_DNA"/>
</dbReference>
<proteinExistence type="predicted"/>
<organism evidence="1">
    <name type="scientific">Myoviridae sp. ctY1522</name>
    <dbReference type="NCBI Taxonomy" id="2825124"/>
    <lineage>
        <taxon>Viruses</taxon>
        <taxon>Duplodnaviria</taxon>
        <taxon>Heunggongvirae</taxon>
        <taxon>Uroviricota</taxon>
        <taxon>Caudoviricetes</taxon>
    </lineage>
</organism>
<sequence length="635" mass="68604">MGTFLKKIGTGNVYDYWLSWTENWQSIDSNVTNLTVKLYLKRNDGYANSSYRAYNDLPISLSVDGSVRYSTSKANIDTRNSKTVELASWTGNISHSADGTRSVALEGYFKFPSGTTLSGAWTISTTITLTTIPRASSPSCITYPNHTQDVGNIGDTITIHMNRASSSFTHTVSYSWASKNATIGTGVTDNVAWTIPMDFCSDIPAAAGGWGTITVDTYSGSTYVGSNTVWFFAHVPSSIKPTISAVSISEATAGLAAKFGGYVLSKSTLAVAVTASGVYGSTITGCETNILGVKYSGTSFTSNALSRSGTVDVTVTVYDTRGASCTQTEQISVMDYTPPTISEFSAWRVDEDGNASDQGERLAVKMSYTVSSLDGKNNRTYDLKYGVSGSSLTSFSTGTADANYSGTQTFTSSPAISADNSYVIALALSDYFSTTVETVSIPTGFVLWDNRGTGRGVAFGKVSEKDEFECALPADFTKNVSMSKKTQICGGQWVHRAEGTYGTQSYVKFAEITIHNNYVNMGFSFDIIQRGYVYPARLSVMFAGAPTTDPGLGTIEVYGWLTDFWIKREDTGKWALYAHKGEAYDEIDVVGFWLPGYLHNWIQVEWMDEPVDNVDGATKAVLSNMRLASVVNTTS</sequence>
<dbReference type="Pfam" id="PF05895">
    <property type="entry name" value="DUF859"/>
    <property type="match status" value="1"/>
</dbReference>
<name>A0A8S5TQW4_9CAUD</name>